<dbReference type="EMBL" id="PVTJ01000003">
    <property type="protein sequence ID" value="PRY59583.1"/>
    <property type="molecule type" value="Genomic_DNA"/>
</dbReference>
<accession>A0A2T0UNT8</accession>
<dbReference type="Pfam" id="PF19054">
    <property type="entry name" value="DUF5753"/>
    <property type="match status" value="1"/>
</dbReference>
<organism evidence="2 3">
    <name type="scientific">Glycomyces artemisiae</name>
    <dbReference type="NCBI Taxonomy" id="1076443"/>
    <lineage>
        <taxon>Bacteria</taxon>
        <taxon>Bacillati</taxon>
        <taxon>Actinomycetota</taxon>
        <taxon>Actinomycetes</taxon>
        <taxon>Glycomycetales</taxon>
        <taxon>Glycomycetaceae</taxon>
        <taxon>Glycomyces</taxon>
    </lineage>
</organism>
<evidence type="ECO:0000313" key="3">
    <source>
        <dbReference type="Proteomes" id="UP000238176"/>
    </source>
</evidence>
<proteinExistence type="predicted"/>
<dbReference type="SMART" id="SM00530">
    <property type="entry name" value="HTH_XRE"/>
    <property type="match status" value="1"/>
</dbReference>
<dbReference type="Pfam" id="PF01381">
    <property type="entry name" value="HTH_3"/>
    <property type="match status" value="1"/>
</dbReference>
<dbReference type="RefSeq" id="WP_106363507.1">
    <property type="nucleotide sequence ID" value="NZ_PVTJ01000003.1"/>
</dbReference>
<reference evidence="2 3" key="1">
    <citation type="submission" date="2018-03" db="EMBL/GenBank/DDBJ databases">
        <title>Genomic Encyclopedia of Type Strains, Phase III (KMG-III): the genomes of soil and plant-associated and newly described type strains.</title>
        <authorList>
            <person name="Whitman W."/>
        </authorList>
    </citation>
    <scope>NUCLEOTIDE SEQUENCE [LARGE SCALE GENOMIC DNA]</scope>
    <source>
        <strain evidence="2 3">CGMCC 4.7067</strain>
    </source>
</reference>
<dbReference type="CDD" id="cd00093">
    <property type="entry name" value="HTH_XRE"/>
    <property type="match status" value="1"/>
</dbReference>
<dbReference type="PROSITE" id="PS50943">
    <property type="entry name" value="HTH_CROC1"/>
    <property type="match status" value="1"/>
</dbReference>
<evidence type="ECO:0000259" key="1">
    <source>
        <dbReference type="PROSITE" id="PS50943"/>
    </source>
</evidence>
<dbReference type="AlphaFoldDB" id="A0A2T0UNT8"/>
<dbReference type="InterPro" id="IPR043917">
    <property type="entry name" value="DUF5753"/>
</dbReference>
<dbReference type="GO" id="GO:0003677">
    <property type="term" value="F:DNA binding"/>
    <property type="evidence" value="ECO:0007669"/>
    <property type="project" value="InterPro"/>
</dbReference>
<dbReference type="Proteomes" id="UP000238176">
    <property type="component" value="Unassembled WGS sequence"/>
</dbReference>
<dbReference type="Gene3D" id="1.10.260.40">
    <property type="entry name" value="lambda repressor-like DNA-binding domains"/>
    <property type="match status" value="1"/>
</dbReference>
<gene>
    <name evidence="2" type="ORF">B0I28_10357</name>
</gene>
<keyword evidence="3" id="KW-1185">Reference proteome</keyword>
<dbReference type="InterPro" id="IPR010982">
    <property type="entry name" value="Lambda_DNA-bd_dom_sf"/>
</dbReference>
<protein>
    <submittedName>
        <fullName evidence="2">Helix-turn-helix protein</fullName>
    </submittedName>
</protein>
<dbReference type="SUPFAM" id="SSF47413">
    <property type="entry name" value="lambda repressor-like DNA-binding domains"/>
    <property type="match status" value="1"/>
</dbReference>
<dbReference type="OrthoDB" id="5175945at2"/>
<sequence length="275" mass="31579">MADPSPLTSWNIRTHLADARIKQNLTPKRLAGILGISEQTVRNWEKSATIPTYAEMIGIGKELGMGEEISQFLANIARDKLSLNLENVPRYNALGLAKAELHYGSIWKYESNLVPGILQIREYDKQVLQPTEGMTDEETEFGADFKQERQEEIKLRSDPYRMSIIMGATCLYDLKVMGAAARREQIEAIREWNSLPNWEIRVMNGPSNLGNPFDVYVPGKSKTAGPPFAYVEIHDRSWCIEELERVEGYHERIKRNWTRSTYLEEFLDAERNRLA</sequence>
<dbReference type="InterPro" id="IPR001387">
    <property type="entry name" value="Cro/C1-type_HTH"/>
</dbReference>
<evidence type="ECO:0000313" key="2">
    <source>
        <dbReference type="EMBL" id="PRY59583.1"/>
    </source>
</evidence>
<comment type="caution">
    <text evidence="2">The sequence shown here is derived from an EMBL/GenBank/DDBJ whole genome shotgun (WGS) entry which is preliminary data.</text>
</comment>
<name>A0A2T0UNT8_9ACTN</name>
<feature type="domain" description="HTH cro/C1-type" evidence="1">
    <location>
        <begin position="16"/>
        <end position="72"/>
    </location>
</feature>